<dbReference type="Pfam" id="PF25432">
    <property type="entry name" value="FF_PRPF40A"/>
    <property type="match status" value="1"/>
</dbReference>
<evidence type="ECO:0000256" key="4">
    <source>
        <dbReference type="ARBA" id="ARBA00023187"/>
    </source>
</evidence>
<evidence type="ECO:0000256" key="1">
    <source>
        <dbReference type="ARBA" id="ARBA00004123"/>
    </source>
</evidence>
<dbReference type="PROSITE" id="PS01159">
    <property type="entry name" value="WW_DOMAIN_1"/>
    <property type="match status" value="2"/>
</dbReference>
<feature type="compositionally biased region" description="Basic and acidic residues" evidence="7">
    <location>
        <begin position="109"/>
        <end position="160"/>
    </location>
</feature>
<evidence type="ECO:0000256" key="5">
    <source>
        <dbReference type="ARBA" id="ARBA00023242"/>
    </source>
</evidence>
<organism evidence="10 11">
    <name type="scientific">Cordyceps militaris</name>
    <name type="common">Caterpillar fungus</name>
    <name type="synonym">Clavaria militaris</name>
    <dbReference type="NCBI Taxonomy" id="73501"/>
    <lineage>
        <taxon>Eukaryota</taxon>
        <taxon>Fungi</taxon>
        <taxon>Dikarya</taxon>
        <taxon>Ascomycota</taxon>
        <taxon>Pezizomycotina</taxon>
        <taxon>Sordariomycetes</taxon>
        <taxon>Hypocreomycetidae</taxon>
        <taxon>Hypocreales</taxon>
        <taxon>Cordycipitaceae</taxon>
        <taxon>Cordyceps</taxon>
    </lineage>
</organism>
<evidence type="ECO:0000259" key="8">
    <source>
        <dbReference type="PROSITE" id="PS50020"/>
    </source>
</evidence>
<evidence type="ECO:0000259" key="9">
    <source>
        <dbReference type="PROSITE" id="PS51676"/>
    </source>
</evidence>
<proteinExistence type="predicted"/>
<accession>A0A2H4S7K7</accession>
<dbReference type="GO" id="GO:0003723">
    <property type="term" value="F:RNA binding"/>
    <property type="evidence" value="ECO:0007669"/>
    <property type="project" value="TreeGrafter"/>
</dbReference>
<dbReference type="InterPro" id="IPR002713">
    <property type="entry name" value="FF_domain"/>
</dbReference>
<dbReference type="SMART" id="SM00456">
    <property type="entry name" value="WW"/>
    <property type="match status" value="2"/>
</dbReference>
<dbReference type="SUPFAM" id="SSF81698">
    <property type="entry name" value="FF domain"/>
    <property type="match status" value="5"/>
</dbReference>
<feature type="compositionally biased region" description="Low complexity" evidence="7">
    <location>
        <begin position="805"/>
        <end position="817"/>
    </location>
</feature>
<feature type="region of interest" description="Disordered" evidence="7">
    <location>
        <begin position="601"/>
        <end position="837"/>
    </location>
</feature>
<keyword evidence="6" id="KW-0175">Coiled coil</keyword>
<feature type="compositionally biased region" description="Basic and acidic residues" evidence="7">
    <location>
        <begin position="601"/>
        <end position="638"/>
    </location>
</feature>
<keyword evidence="5" id="KW-0539">Nucleus</keyword>
<dbReference type="GO" id="GO:0045292">
    <property type="term" value="P:mRNA cis splicing, via spliceosome"/>
    <property type="evidence" value="ECO:0007669"/>
    <property type="project" value="InterPro"/>
</dbReference>
<dbReference type="PANTHER" id="PTHR11864:SF0">
    <property type="entry name" value="PRP40 PRE-MRNA PROCESSING FACTOR 40 HOMOLOG A (YEAST)"/>
    <property type="match status" value="1"/>
</dbReference>
<dbReference type="VEuPathDB" id="FungiDB:CCM_05569"/>
<evidence type="ECO:0000256" key="3">
    <source>
        <dbReference type="ARBA" id="ARBA00022737"/>
    </source>
</evidence>
<feature type="compositionally biased region" description="Basic and acidic residues" evidence="7">
    <location>
        <begin position="700"/>
        <end position="782"/>
    </location>
</feature>
<dbReference type="SMART" id="SM00441">
    <property type="entry name" value="FF"/>
    <property type="match status" value="4"/>
</dbReference>
<reference evidence="10 11" key="1">
    <citation type="journal article" date="2017" name="BMC Genomics">
        <title>Chromosome level assembly and secondary metabolite potential of the parasitic fungus Cordyceps militaris.</title>
        <authorList>
            <person name="Kramer G.J."/>
            <person name="Nodwell J.R."/>
        </authorList>
    </citation>
    <scope>NUCLEOTIDE SEQUENCE [LARGE SCALE GENOMIC DNA]</scope>
    <source>
        <strain evidence="10 11">ATCC 34164</strain>
    </source>
</reference>
<dbReference type="PANTHER" id="PTHR11864">
    <property type="entry name" value="PRE-MRNA-PROCESSING PROTEIN PRP40"/>
    <property type="match status" value="1"/>
</dbReference>
<feature type="compositionally biased region" description="Basic and acidic residues" evidence="7">
    <location>
        <begin position="789"/>
        <end position="802"/>
    </location>
</feature>
<dbReference type="Pfam" id="PF00397">
    <property type="entry name" value="WW"/>
    <property type="match status" value="2"/>
</dbReference>
<keyword evidence="2" id="KW-0507">mRNA processing</keyword>
<dbReference type="Proteomes" id="UP000323067">
    <property type="component" value="Chromosome iv"/>
</dbReference>
<feature type="domain" description="WW" evidence="8">
    <location>
        <begin position="9"/>
        <end position="42"/>
    </location>
</feature>
<dbReference type="Gene3D" id="1.10.10.440">
    <property type="entry name" value="FF domain"/>
    <property type="match status" value="5"/>
</dbReference>
<dbReference type="InterPro" id="IPR039726">
    <property type="entry name" value="Prp40-like"/>
</dbReference>
<dbReference type="VEuPathDB" id="FungiDB:A9K55_002947"/>
<feature type="coiled-coil region" evidence="6">
    <location>
        <begin position="373"/>
        <end position="400"/>
    </location>
</feature>
<evidence type="ECO:0000256" key="2">
    <source>
        <dbReference type="ARBA" id="ARBA00022664"/>
    </source>
</evidence>
<protein>
    <submittedName>
        <fullName evidence="10">FF domain</fullName>
    </submittedName>
</protein>
<feature type="region of interest" description="Disordered" evidence="7">
    <location>
        <begin position="95"/>
        <end position="165"/>
    </location>
</feature>
<dbReference type="PROSITE" id="PS51676">
    <property type="entry name" value="FF"/>
    <property type="match status" value="3"/>
</dbReference>
<feature type="domain" description="FF" evidence="9">
    <location>
        <begin position="401"/>
        <end position="463"/>
    </location>
</feature>
<feature type="compositionally biased region" description="Basic and acidic residues" evidence="7">
    <location>
        <begin position="650"/>
        <end position="670"/>
    </location>
</feature>
<dbReference type="Pfam" id="PF01846">
    <property type="entry name" value="FF"/>
    <property type="match status" value="3"/>
</dbReference>
<dbReference type="OrthoDB" id="187617at2759"/>
<evidence type="ECO:0000313" key="11">
    <source>
        <dbReference type="Proteomes" id="UP000323067"/>
    </source>
</evidence>
<dbReference type="SUPFAM" id="SSF51045">
    <property type="entry name" value="WW domain"/>
    <property type="match status" value="2"/>
</dbReference>
<feature type="region of interest" description="Disordered" evidence="7">
    <location>
        <begin position="1"/>
        <end position="22"/>
    </location>
</feature>
<dbReference type="PROSITE" id="PS50020">
    <property type="entry name" value="WW_DOMAIN_2"/>
    <property type="match status" value="2"/>
</dbReference>
<comment type="subcellular location">
    <subcellularLocation>
        <location evidence="1">Nucleus</location>
    </subcellularLocation>
</comment>
<feature type="region of interest" description="Disordered" evidence="7">
    <location>
        <begin position="526"/>
        <end position="564"/>
    </location>
</feature>
<name>A0A2H4S7K7_CORMI</name>
<dbReference type="EMBL" id="CP023322">
    <property type="protein sequence ID" value="ATY59091.1"/>
    <property type="molecule type" value="Genomic_DNA"/>
</dbReference>
<feature type="compositionally biased region" description="Basic and acidic residues" evidence="7">
    <location>
        <begin position="526"/>
        <end position="557"/>
    </location>
</feature>
<evidence type="ECO:0000313" key="10">
    <source>
        <dbReference type="EMBL" id="ATY59091.1"/>
    </source>
</evidence>
<feature type="domain" description="FF" evidence="9">
    <location>
        <begin position="254"/>
        <end position="310"/>
    </location>
</feature>
<keyword evidence="4" id="KW-0508">mRNA splicing</keyword>
<dbReference type="GO" id="GO:0071004">
    <property type="term" value="C:U2-type prespliceosome"/>
    <property type="evidence" value="ECO:0007669"/>
    <property type="project" value="TreeGrafter"/>
</dbReference>
<dbReference type="GO" id="GO:0005685">
    <property type="term" value="C:U1 snRNP"/>
    <property type="evidence" value="ECO:0007669"/>
    <property type="project" value="TreeGrafter"/>
</dbReference>
<gene>
    <name evidence="10" type="ORF">A9K55_002947</name>
</gene>
<feature type="domain" description="WW" evidence="8">
    <location>
        <begin position="55"/>
        <end position="83"/>
    </location>
</feature>
<dbReference type="CDD" id="cd00201">
    <property type="entry name" value="WW"/>
    <property type="match status" value="2"/>
</dbReference>
<dbReference type="Gene3D" id="2.20.70.10">
    <property type="match status" value="2"/>
</dbReference>
<dbReference type="AlphaFoldDB" id="A0A2H4S7K7"/>
<evidence type="ECO:0000256" key="7">
    <source>
        <dbReference type="SAM" id="MobiDB-lite"/>
    </source>
</evidence>
<dbReference type="InterPro" id="IPR036517">
    <property type="entry name" value="FF_domain_sf"/>
</dbReference>
<dbReference type="InterPro" id="IPR036020">
    <property type="entry name" value="WW_dom_sf"/>
</dbReference>
<feature type="domain" description="FF" evidence="9">
    <location>
        <begin position="185"/>
        <end position="242"/>
    </location>
</feature>
<evidence type="ECO:0000256" key="6">
    <source>
        <dbReference type="SAM" id="Coils"/>
    </source>
</evidence>
<dbReference type="InterPro" id="IPR001202">
    <property type="entry name" value="WW_dom"/>
</dbReference>
<keyword evidence="3" id="KW-0677">Repeat</keyword>
<sequence>MNGYGGPQAPPASTWAEHHTPDGRAYYYNSATQVTQWTKPEDMMTPAERALSSQPWKEYTAEGGRKYWYNTETKQSSWEMPEAFKAALGHTGVPAAAPFSQGNASTGYDSHRDGRDARDYRDNRDHRDQRDHRDHRDQRDRRDRGDHRDHRDYRDRDSYADGRQLAAPIDPKIRAFVPANDDPDYATLEEAEAAFAKLLRRSGVQPDWTWEQAIRASAKDPQFRAIKDPKDRRAAFEKYCLDVVSQDKERAAERMTKLRNDFVTMLKRHPEIRHYTRWKTGRAIIEGETTFRSTSNEIERRNLFEEYVQGLKKAHKEQQSNIRKSAMDGLLELLPQLSLEPYSSWSDAQKTLSSTTTFQTEEKYKSLTQYDILTAFQNHMKALERAFNDAKQEEKNMKYRKERKARDAFKPLLAELRKDGKINAKSTWSQILPVIENDERYIGMAGLNDGSTAQELFWDAVEEEERNLRGPRNHVLDVLEDKRVEITPTSELEEFMSIMRDDRRTANIDPDTLKLLFERLRDKRTSKRDEKRDEDRQPDRHQRRTMDDARAHLKRMDPPVTLSDTFDKVRPRLLKVAEFQSLPDDALHSVFDRHMRRLREKDEDVERGVRRSSERDVAIPRRDGDRTARGDRDRERSRRGAGGAPRRRSRSPELDPYEADRRKAIAERERNHRKSTMAENLLGSERGAGGRPSSPPVPSARRDREPREHREPRDYDRPSRSRRDDDRDTRRDREEDRDRYRRRGAERGSYDELPYGDERPAGTRRRRQDEENDYARRDSRDSKRARRDRSRERTPPRDERRKSPARAAAAAAVAPDVPSKDKDAEMLSGSEEGEIEE</sequence>
<dbReference type="FunFam" id="1.10.10.440:FF:000033">
    <property type="entry name" value="Formin binding protein (FNB3)"/>
    <property type="match status" value="1"/>
</dbReference>
<dbReference type="FunFam" id="1.10.10.440:FF:000013">
    <property type="entry name" value="pre-mRNA-processing protein 40A isoform X1"/>
    <property type="match status" value="1"/>
</dbReference>